<accession>A0A926VFK6</accession>
<gene>
    <name evidence="2" type="ORF">H6G03_12115</name>
</gene>
<protein>
    <submittedName>
        <fullName evidence="2">DUF192 domain-containing protein</fullName>
    </submittedName>
</protein>
<dbReference type="Gene3D" id="2.60.120.1140">
    <property type="entry name" value="Protein of unknown function DUF192"/>
    <property type="match status" value="1"/>
</dbReference>
<keyword evidence="1" id="KW-1133">Transmembrane helix</keyword>
<keyword evidence="3" id="KW-1185">Reference proteome</keyword>
<dbReference type="Proteomes" id="UP000641646">
    <property type="component" value="Unassembled WGS sequence"/>
</dbReference>
<dbReference type="AlphaFoldDB" id="A0A926VFK6"/>
<dbReference type="PANTHER" id="PTHR37953">
    <property type="entry name" value="UPF0127 PROTEIN MJ1496"/>
    <property type="match status" value="1"/>
</dbReference>
<dbReference type="InterPro" id="IPR003795">
    <property type="entry name" value="DUF192"/>
</dbReference>
<evidence type="ECO:0000313" key="3">
    <source>
        <dbReference type="Proteomes" id="UP000641646"/>
    </source>
</evidence>
<dbReference type="EMBL" id="JACJPW010000027">
    <property type="protein sequence ID" value="MBD2181842.1"/>
    <property type="molecule type" value="Genomic_DNA"/>
</dbReference>
<comment type="caution">
    <text evidence="2">The sequence shown here is derived from an EMBL/GenBank/DDBJ whole genome shotgun (WGS) entry which is preliminary data.</text>
</comment>
<reference evidence="2" key="2">
    <citation type="submission" date="2020-08" db="EMBL/GenBank/DDBJ databases">
        <authorList>
            <person name="Chen M."/>
            <person name="Teng W."/>
            <person name="Zhao L."/>
            <person name="Hu C."/>
            <person name="Zhou Y."/>
            <person name="Han B."/>
            <person name="Song L."/>
            <person name="Shu W."/>
        </authorList>
    </citation>
    <scope>NUCLEOTIDE SEQUENCE</scope>
    <source>
        <strain evidence="2">FACHB-1375</strain>
    </source>
</reference>
<organism evidence="2 3">
    <name type="scientific">Aerosakkonema funiforme FACHB-1375</name>
    <dbReference type="NCBI Taxonomy" id="2949571"/>
    <lineage>
        <taxon>Bacteria</taxon>
        <taxon>Bacillati</taxon>
        <taxon>Cyanobacteriota</taxon>
        <taxon>Cyanophyceae</taxon>
        <taxon>Oscillatoriophycideae</taxon>
        <taxon>Aerosakkonematales</taxon>
        <taxon>Aerosakkonemataceae</taxon>
        <taxon>Aerosakkonema</taxon>
    </lineage>
</organism>
<dbReference type="InterPro" id="IPR038695">
    <property type="entry name" value="Saro_0823-like_sf"/>
</dbReference>
<proteinExistence type="predicted"/>
<evidence type="ECO:0000313" key="2">
    <source>
        <dbReference type="EMBL" id="MBD2181842.1"/>
    </source>
</evidence>
<dbReference type="RefSeq" id="WP_190464655.1">
    <property type="nucleotide sequence ID" value="NZ_JACJPW010000027.1"/>
</dbReference>
<reference evidence="2" key="1">
    <citation type="journal article" date="2015" name="ISME J.">
        <title>Draft Genome Sequence of Streptomyces incarnatus NRRL8089, which Produces the Nucleoside Antibiotic Sinefungin.</title>
        <authorList>
            <person name="Oshima K."/>
            <person name="Hattori M."/>
            <person name="Shimizu H."/>
            <person name="Fukuda K."/>
            <person name="Nemoto M."/>
            <person name="Inagaki K."/>
            <person name="Tamura T."/>
        </authorList>
    </citation>
    <scope>NUCLEOTIDE SEQUENCE</scope>
    <source>
        <strain evidence="2">FACHB-1375</strain>
    </source>
</reference>
<name>A0A926VFK6_9CYAN</name>
<keyword evidence="1" id="KW-0472">Membrane</keyword>
<dbReference type="Pfam" id="PF02643">
    <property type="entry name" value="DUF192"/>
    <property type="match status" value="1"/>
</dbReference>
<sequence length="159" mass="17352">MRNKSLTDRIADTFGWSIGISLLAMMLAGVAANYTRPTVQIMLGGTKFTLEVANTPATQSRGLMKRTARQLKTGGMIFPVEPRRNVAVWMKDMLVPLDLVFIRQGKIVKIMHQVPPCQADFSCSPIASPVQVDAVIELLGGTAQNLGLKEGMKLDLPIN</sequence>
<feature type="transmembrane region" description="Helical" evidence="1">
    <location>
        <begin position="14"/>
        <end position="34"/>
    </location>
</feature>
<keyword evidence="1" id="KW-0812">Transmembrane</keyword>
<dbReference type="PANTHER" id="PTHR37953:SF1">
    <property type="entry name" value="UPF0127 PROTEIN MJ1496"/>
    <property type="match status" value="1"/>
</dbReference>
<evidence type="ECO:0000256" key="1">
    <source>
        <dbReference type="SAM" id="Phobius"/>
    </source>
</evidence>